<dbReference type="EMBL" id="BAABAT010000030">
    <property type="protein sequence ID" value="GAA4258273.1"/>
    <property type="molecule type" value="Genomic_DNA"/>
</dbReference>
<proteinExistence type="predicted"/>
<evidence type="ECO:0000313" key="3">
    <source>
        <dbReference type="Proteomes" id="UP001500620"/>
    </source>
</evidence>
<dbReference type="RefSeq" id="WP_345135209.1">
    <property type="nucleotide sequence ID" value="NZ_BAABAT010000030.1"/>
</dbReference>
<comment type="caution">
    <text evidence="2">The sequence shown here is derived from an EMBL/GenBank/DDBJ whole genome shotgun (WGS) entry which is preliminary data.</text>
</comment>
<dbReference type="Proteomes" id="UP001500620">
    <property type="component" value="Unassembled WGS sequence"/>
</dbReference>
<feature type="region of interest" description="Disordered" evidence="1">
    <location>
        <begin position="122"/>
        <end position="144"/>
    </location>
</feature>
<gene>
    <name evidence="2" type="ORF">GCM10022255_078340</name>
</gene>
<accession>A0ABP8DKJ0</accession>
<evidence type="ECO:0000313" key="2">
    <source>
        <dbReference type="EMBL" id="GAA4258273.1"/>
    </source>
</evidence>
<sequence length="232" mass="25075">MRLPVRVHDLGDPAAPRAGAGLRRILVPARPLRHAHLTHLLWYHTGALIASRADLLRLGALFRLAAVSPHSAVYLPLRGNPPSPSAEAWRDAQGLADLVVARREAALRPSAWPDLRARLRRGRGVRPAGPTAPPPREAPPTGEHLSAAEHGATVFFRGTAAALFDAGDELTRCGDEVARHRDVRRFGGPALLSQFDGPGLAPGRRDESWECMILAEDPLFQRRPVGPALEPA</sequence>
<keyword evidence="3" id="KW-1185">Reference proteome</keyword>
<name>A0ABP8DKJ0_9ACTN</name>
<reference evidence="3" key="1">
    <citation type="journal article" date="2019" name="Int. J. Syst. Evol. Microbiol.">
        <title>The Global Catalogue of Microorganisms (GCM) 10K type strain sequencing project: providing services to taxonomists for standard genome sequencing and annotation.</title>
        <authorList>
            <consortium name="The Broad Institute Genomics Platform"/>
            <consortium name="The Broad Institute Genome Sequencing Center for Infectious Disease"/>
            <person name="Wu L."/>
            <person name="Ma J."/>
        </authorList>
    </citation>
    <scope>NUCLEOTIDE SEQUENCE [LARGE SCALE GENOMIC DNA]</scope>
    <source>
        <strain evidence="3">JCM 17441</strain>
    </source>
</reference>
<evidence type="ECO:0000256" key="1">
    <source>
        <dbReference type="SAM" id="MobiDB-lite"/>
    </source>
</evidence>
<organism evidence="2 3">
    <name type="scientific">Dactylosporangium darangshiense</name>
    <dbReference type="NCBI Taxonomy" id="579108"/>
    <lineage>
        <taxon>Bacteria</taxon>
        <taxon>Bacillati</taxon>
        <taxon>Actinomycetota</taxon>
        <taxon>Actinomycetes</taxon>
        <taxon>Micromonosporales</taxon>
        <taxon>Micromonosporaceae</taxon>
        <taxon>Dactylosporangium</taxon>
    </lineage>
</organism>
<protein>
    <submittedName>
        <fullName evidence="2">Uncharacterized protein</fullName>
    </submittedName>
</protein>